<gene>
    <name evidence="2" type="ORF">EMO91_04060</name>
</gene>
<dbReference type="Proteomes" id="UP000410049">
    <property type="component" value="Unassembled WGS sequence"/>
</dbReference>
<name>A0A5M9ZNC3_9BIFI</name>
<evidence type="ECO:0000256" key="1">
    <source>
        <dbReference type="SAM" id="Phobius"/>
    </source>
</evidence>
<accession>A0A5M9ZNC3</accession>
<evidence type="ECO:0000313" key="3">
    <source>
        <dbReference type="Proteomes" id="UP000410049"/>
    </source>
</evidence>
<feature type="transmembrane region" description="Helical" evidence="1">
    <location>
        <begin position="189"/>
        <end position="209"/>
    </location>
</feature>
<keyword evidence="1" id="KW-1133">Transmembrane helix</keyword>
<keyword evidence="1" id="KW-0812">Transmembrane</keyword>
<dbReference type="InterPro" id="IPR025699">
    <property type="entry name" value="ABC2_memb-like"/>
</dbReference>
<organism evidence="2 3">
    <name type="scientific">Bifidobacterium myosotis</name>
    <dbReference type="NCBI Taxonomy" id="1630166"/>
    <lineage>
        <taxon>Bacteria</taxon>
        <taxon>Bacillati</taxon>
        <taxon>Actinomycetota</taxon>
        <taxon>Actinomycetes</taxon>
        <taxon>Bifidobacteriales</taxon>
        <taxon>Bifidobacteriaceae</taxon>
        <taxon>Bifidobacterium</taxon>
    </lineage>
</organism>
<feature type="transmembrane region" description="Helical" evidence="1">
    <location>
        <begin position="229"/>
        <end position="254"/>
    </location>
</feature>
<keyword evidence="1" id="KW-0472">Membrane</keyword>
<feature type="transmembrane region" description="Helical" evidence="1">
    <location>
        <begin position="159"/>
        <end position="182"/>
    </location>
</feature>
<dbReference type="EMBL" id="RZUH01000002">
    <property type="protein sequence ID" value="KAA8829157.1"/>
    <property type="molecule type" value="Genomic_DNA"/>
</dbReference>
<proteinExistence type="predicted"/>
<feature type="transmembrane region" description="Helical" evidence="1">
    <location>
        <begin position="125"/>
        <end position="147"/>
    </location>
</feature>
<protein>
    <submittedName>
        <fullName evidence="2">Uncharacterized protein</fullName>
    </submittedName>
</protein>
<feature type="transmembrane region" description="Helical" evidence="1">
    <location>
        <begin position="45"/>
        <end position="64"/>
    </location>
</feature>
<dbReference type="AlphaFoldDB" id="A0A5M9ZNC3"/>
<sequence>MVIAMNKAAVPLAGAASRSSSRRPLWQSALAQLRLDATRVGSFGPGDVLLLLGVVAISLLLAVLTKFAGMDVRVASGLIGGITGLSAVAGWSMALGPSVMEDQNGHRAMAGLVPIARTPQVIGRFFYLLYAAALWSVTIGVCNLVFDALLKGGADFSDFFAPCATVFAAVVVFGSIMLACTYRFGVRQLMIVAAVIMGSLYLLMALLSFLPVAWQSVILTVFEFLSVPWHAVLVGVVLCVVAYGASLFVAIRIFNAKDL</sequence>
<comment type="caution">
    <text evidence="2">The sequence shown here is derived from an EMBL/GenBank/DDBJ whole genome shotgun (WGS) entry which is preliminary data.</text>
</comment>
<dbReference type="Pfam" id="PF13346">
    <property type="entry name" value="ABC2_membrane_5"/>
    <property type="match status" value="1"/>
</dbReference>
<reference evidence="2 3" key="1">
    <citation type="journal article" date="2019" name="Syst. Appl. Microbiol.">
        <title>Characterization of Bifidobacterium species in feaces of the Egyptian fruit bat: Description of B. vespertilionis sp. nov. and B. rousetti sp. nov.</title>
        <authorList>
            <person name="Modesto M."/>
            <person name="Satti M."/>
            <person name="Watanabe K."/>
            <person name="Puglisi E."/>
            <person name="Morelli L."/>
            <person name="Huang C.-H."/>
            <person name="Liou J.-S."/>
            <person name="Miyashita M."/>
            <person name="Tamura T."/>
            <person name="Saito S."/>
            <person name="Mori K."/>
            <person name="Huang L."/>
            <person name="Sciavilla P."/>
            <person name="Sandri C."/>
            <person name="Spiezio C."/>
            <person name="Vitali F."/>
            <person name="Cavalieri D."/>
            <person name="Perpetuini G."/>
            <person name="Tofalo R."/>
            <person name="Bonetti A."/>
            <person name="Arita M."/>
            <person name="Mattarelli P."/>
        </authorList>
    </citation>
    <scope>NUCLEOTIDE SEQUENCE [LARGE SCALE GENOMIC DNA]</scope>
    <source>
        <strain evidence="2 3">RST17</strain>
    </source>
</reference>
<evidence type="ECO:0000313" key="2">
    <source>
        <dbReference type="EMBL" id="KAA8829157.1"/>
    </source>
</evidence>